<proteinExistence type="inferred from homology"/>
<evidence type="ECO:0000313" key="5">
    <source>
        <dbReference type="EMBL" id="TRO13997.1"/>
    </source>
</evidence>
<evidence type="ECO:0000259" key="4">
    <source>
        <dbReference type="PROSITE" id="PS50405"/>
    </source>
</evidence>
<dbReference type="InterPro" id="IPR036282">
    <property type="entry name" value="Glutathione-S-Trfase_C_sf"/>
</dbReference>
<dbReference type="SFLD" id="SFLDG01150">
    <property type="entry name" value="Main.1:_Beta-like"/>
    <property type="match status" value="1"/>
</dbReference>
<dbReference type="SUPFAM" id="SSF47616">
    <property type="entry name" value="GST C-terminal domain-like"/>
    <property type="match status" value="1"/>
</dbReference>
<dbReference type="InterPro" id="IPR040079">
    <property type="entry name" value="Glutathione_S-Trfase"/>
</dbReference>
<evidence type="ECO:0000313" key="6">
    <source>
        <dbReference type="Proteomes" id="UP000317327"/>
    </source>
</evidence>
<dbReference type="SFLD" id="SFLDG00358">
    <property type="entry name" value="Main_(cytGST)"/>
    <property type="match status" value="1"/>
</dbReference>
<gene>
    <name evidence="5" type="ORF">EQ836_20505</name>
</gene>
<evidence type="ECO:0000256" key="2">
    <source>
        <dbReference type="ARBA" id="ARBA00022679"/>
    </source>
</evidence>
<dbReference type="PROSITE" id="PS50404">
    <property type="entry name" value="GST_NTER"/>
    <property type="match status" value="1"/>
</dbReference>
<comment type="similarity">
    <text evidence="1">Belongs to the GST superfamily.</text>
</comment>
<dbReference type="InterPro" id="IPR036249">
    <property type="entry name" value="Thioredoxin-like_sf"/>
</dbReference>
<feature type="domain" description="GST N-terminal" evidence="3">
    <location>
        <begin position="1"/>
        <end position="81"/>
    </location>
</feature>
<organism evidence="5 6">
    <name type="scientific">Ectopseudomonas mendocina</name>
    <name type="common">Pseudomonas mendocina</name>
    <dbReference type="NCBI Taxonomy" id="300"/>
    <lineage>
        <taxon>Bacteria</taxon>
        <taxon>Pseudomonadati</taxon>
        <taxon>Pseudomonadota</taxon>
        <taxon>Gammaproteobacteria</taxon>
        <taxon>Pseudomonadales</taxon>
        <taxon>Pseudomonadaceae</taxon>
        <taxon>Ectopseudomonas</taxon>
    </lineage>
</organism>
<dbReference type="Proteomes" id="UP000317327">
    <property type="component" value="Unassembled WGS sequence"/>
</dbReference>
<dbReference type="SUPFAM" id="SSF52833">
    <property type="entry name" value="Thioredoxin-like"/>
    <property type="match status" value="1"/>
</dbReference>
<dbReference type="SFLD" id="SFLDS00019">
    <property type="entry name" value="Glutathione_Transferase_(cytos"/>
    <property type="match status" value="1"/>
</dbReference>
<dbReference type="PANTHER" id="PTHR44051">
    <property type="entry name" value="GLUTATHIONE S-TRANSFERASE-RELATED"/>
    <property type="match status" value="1"/>
</dbReference>
<dbReference type="GO" id="GO:0016740">
    <property type="term" value="F:transferase activity"/>
    <property type="evidence" value="ECO:0007669"/>
    <property type="project" value="UniProtKB-KW"/>
</dbReference>
<dbReference type="EMBL" id="SCFV01000010">
    <property type="protein sequence ID" value="TRO13997.1"/>
    <property type="molecule type" value="Genomic_DNA"/>
</dbReference>
<dbReference type="Pfam" id="PF02798">
    <property type="entry name" value="GST_N"/>
    <property type="match status" value="1"/>
</dbReference>
<dbReference type="RefSeq" id="WP_143502685.1">
    <property type="nucleotide sequence ID" value="NZ_SCFV01000010.1"/>
</dbReference>
<protein>
    <submittedName>
        <fullName evidence="5">Glutathione S-transferase</fullName>
    </submittedName>
</protein>
<comment type="caution">
    <text evidence="5">The sequence shown here is derived from an EMBL/GenBank/DDBJ whole genome shotgun (WGS) entry which is preliminary data.</text>
</comment>
<feature type="domain" description="GST C-terminal" evidence="4">
    <location>
        <begin position="86"/>
        <end position="219"/>
    </location>
</feature>
<dbReference type="PANTHER" id="PTHR44051:SF19">
    <property type="entry name" value="DISULFIDE-BOND OXIDOREDUCTASE YFCG"/>
    <property type="match status" value="1"/>
</dbReference>
<dbReference type="PROSITE" id="PS50405">
    <property type="entry name" value="GST_CTER"/>
    <property type="match status" value="1"/>
</dbReference>
<dbReference type="AlphaFoldDB" id="A0ABD7RX60"/>
<evidence type="ECO:0000256" key="1">
    <source>
        <dbReference type="ARBA" id="ARBA00007409"/>
    </source>
</evidence>
<evidence type="ECO:0000259" key="3">
    <source>
        <dbReference type="PROSITE" id="PS50404"/>
    </source>
</evidence>
<dbReference type="Gene3D" id="1.20.1050.10">
    <property type="match status" value="2"/>
</dbReference>
<dbReference type="CDD" id="cd03047">
    <property type="entry name" value="GST_N_2"/>
    <property type="match status" value="1"/>
</dbReference>
<reference evidence="5 6" key="1">
    <citation type="submission" date="2019-01" db="EMBL/GenBank/DDBJ databases">
        <title>Whole genome shotgun sequencing of Pseudomonas spp. isolated by its ability to degrade furfural.</title>
        <authorList>
            <person name="Donoso R."/>
            <person name="Farkas C."/>
            <person name="Villegas P."/>
            <person name="Gonzales-Toro F."/>
            <person name="Guajardo-Parra M."/>
            <person name="Araya-Nail M."/>
            <person name="Morgante V."/>
            <person name="Perez-Pantoja D."/>
        </authorList>
    </citation>
    <scope>NUCLEOTIDE SEQUENCE [LARGE SCALE GENOMIC DNA]</scope>
    <source>
        <strain evidence="5 6">VN231</strain>
    </source>
</reference>
<accession>A0ABD7RX60</accession>
<dbReference type="InterPro" id="IPR010987">
    <property type="entry name" value="Glutathione-S-Trfase_C-like"/>
</dbReference>
<dbReference type="CDD" id="cd03180">
    <property type="entry name" value="GST_C_2"/>
    <property type="match status" value="1"/>
</dbReference>
<dbReference type="InterPro" id="IPR004045">
    <property type="entry name" value="Glutathione_S-Trfase_N"/>
</dbReference>
<name>A0ABD7RX60_ECTME</name>
<sequence length="219" mass="24452">MLKIWGRENSSNVRKALWAAEEAGVAYEAIDAGGAFGLVNDPEYRAKNPNGLVPLVEDGELVLWESNAIVRYLAARYAAGDLYPEDPALRARGDKWMDWTTSAFAPVFRDLFWGTLRTPPAERDPARIAAALARCGELLAMPERALAEQPFLSGERFALAEQPFLSGERFAMGDIPLGSFIYAWFEMPIQRPELPALKAWYGRLKERPAYRKAVMTALT</sequence>
<dbReference type="FunFam" id="3.40.30.10:FF:000039">
    <property type="entry name" value="Glutathione S-transferase domain"/>
    <property type="match status" value="1"/>
</dbReference>
<keyword evidence="2" id="KW-0808">Transferase</keyword>
<dbReference type="Gene3D" id="3.40.30.10">
    <property type="entry name" value="Glutaredoxin"/>
    <property type="match status" value="1"/>
</dbReference>